<dbReference type="PANTHER" id="PTHR33446">
    <property type="entry name" value="PROTEIN TONB-RELATED"/>
    <property type="match status" value="1"/>
</dbReference>
<keyword evidence="8" id="KW-1133">Transmembrane helix</keyword>
<reference evidence="11 12" key="1">
    <citation type="submission" date="2019-03" db="EMBL/GenBank/DDBJ databases">
        <title>Genomic Encyclopedia of Archaeal and Bacterial Type Strains, Phase II (KMG-II): from individual species to whole genera.</title>
        <authorList>
            <person name="Goeker M."/>
        </authorList>
    </citation>
    <scope>NUCLEOTIDE SEQUENCE [LARGE SCALE GENOMIC DNA]</scope>
    <source>
        <strain evidence="11 12">DSM 15388</strain>
    </source>
</reference>
<organism evidence="11 12">
    <name type="scientific">Reinekea marinisedimentorum</name>
    <dbReference type="NCBI Taxonomy" id="230495"/>
    <lineage>
        <taxon>Bacteria</taxon>
        <taxon>Pseudomonadati</taxon>
        <taxon>Pseudomonadota</taxon>
        <taxon>Gammaproteobacteria</taxon>
        <taxon>Oceanospirillales</taxon>
        <taxon>Saccharospirillaceae</taxon>
        <taxon>Reinekea</taxon>
    </lineage>
</organism>
<name>A0A4R3IB62_9GAMM</name>
<evidence type="ECO:0000256" key="3">
    <source>
        <dbReference type="ARBA" id="ARBA00022448"/>
    </source>
</evidence>
<evidence type="ECO:0000256" key="4">
    <source>
        <dbReference type="ARBA" id="ARBA00022475"/>
    </source>
</evidence>
<dbReference type="PANTHER" id="PTHR33446:SF11">
    <property type="entry name" value="TONB3"/>
    <property type="match status" value="1"/>
</dbReference>
<keyword evidence="6" id="KW-0812">Transmembrane</keyword>
<proteinExistence type="inferred from homology"/>
<evidence type="ECO:0000259" key="10">
    <source>
        <dbReference type="PROSITE" id="PS52015"/>
    </source>
</evidence>
<keyword evidence="9" id="KW-0472">Membrane</keyword>
<dbReference type="PROSITE" id="PS52015">
    <property type="entry name" value="TONB_CTD"/>
    <property type="match status" value="1"/>
</dbReference>
<evidence type="ECO:0000256" key="1">
    <source>
        <dbReference type="ARBA" id="ARBA00004383"/>
    </source>
</evidence>
<evidence type="ECO:0000256" key="2">
    <source>
        <dbReference type="ARBA" id="ARBA00006555"/>
    </source>
</evidence>
<dbReference type="InterPro" id="IPR051045">
    <property type="entry name" value="TonB-dependent_transducer"/>
</dbReference>
<dbReference type="SUPFAM" id="SSF74653">
    <property type="entry name" value="TolA/TonB C-terminal domain"/>
    <property type="match status" value="1"/>
</dbReference>
<dbReference type="GO" id="GO:0015031">
    <property type="term" value="P:protein transport"/>
    <property type="evidence" value="ECO:0007669"/>
    <property type="project" value="UniProtKB-KW"/>
</dbReference>
<dbReference type="RefSeq" id="WP_132699948.1">
    <property type="nucleotide sequence ID" value="NZ_SLZR01000002.1"/>
</dbReference>
<evidence type="ECO:0000256" key="7">
    <source>
        <dbReference type="ARBA" id="ARBA00022927"/>
    </source>
</evidence>
<dbReference type="Proteomes" id="UP000295793">
    <property type="component" value="Unassembled WGS sequence"/>
</dbReference>
<keyword evidence="3" id="KW-0813">Transport</keyword>
<evidence type="ECO:0000256" key="8">
    <source>
        <dbReference type="ARBA" id="ARBA00022989"/>
    </source>
</evidence>
<feature type="domain" description="TonB C-terminal" evidence="10">
    <location>
        <begin position="195"/>
        <end position="294"/>
    </location>
</feature>
<dbReference type="AlphaFoldDB" id="A0A4R3IB62"/>
<dbReference type="GO" id="GO:0098797">
    <property type="term" value="C:plasma membrane protein complex"/>
    <property type="evidence" value="ECO:0007669"/>
    <property type="project" value="TreeGrafter"/>
</dbReference>
<keyword evidence="12" id="KW-1185">Reference proteome</keyword>
<dbReference type="NCBIfam" id="TIGR01352">
    <property type="entry name" value="tonB_Cterm"/>
    <property type="match status" value="1"/>
</dbReference>
<evidence type="ECO:0000256" key="6">
    <source>
        <dbReference type="ARBA" id="ARBA00022692"/>
    </source>
</evidence>
<sequence length="297" mass="32886">MISAKEKVSAFDRLSFTVFLALAIHALIIFGINFTAAKSVSKSPTLDVTLSLHKTEDNVADDDADFLSDANQQGSGTLEEKALLKSTEQADIEDNQIFHTTPTVQQIAFAELSQQNDRIISTTSKAEQNTLKSSEMKDDYEQPVPTEDATQLENITDVATLKAMLDDSRQSYAKRPRVRTLTAVSAKKAVDAAYIFNWLEKVERIGNQNYPESARLNRLTGSVRLAVTISADGSLQSVVVNQSSGYPVLDQAAKRIVHLSAPFERLSPEILQGMNSLEIIRTWNFRVDNRFEAQSAE</sequence>
<evidence type="ECO:0000313" key="12">
    <source>
        <dbReference type="Proteomes" id="UP000295793"/>
    </source>
</evidence>
<dbReference type="EMBL" id="SLZR01000002">
    <property type="protein sequence ID" value="TCS43224.1"/>
    <property type="molecule type" value="Genomic_DNA"/>
</dbReference>
<dbReference type="InterPro" id="IPR037682">
    <property type="entry name" value="TonB_C"/>
</dbReference>
<evidence type="ECO:0000313" key="11">
    <source>
        <dbReference type="EMBL" id="TCS43224.1"/>
    </source>
</evidence>
<dbReference type="GO" id="GO:0055085">
    <property type="term" value="P:transmembrane transport"/>
    <property type="evidence" value="ECO:0007669"/>
    <property type="project" value="InterPro"/>
</dbReference>
<comment type="similarity">
    <text evidence="2">Belongs to the TonB family.</text>
</comment>
<dbReference type="Pfam" id="PF03544">
    <property type="entry name" value="TonB_C"/>
    <property type="match status" value="1"/>
</dbReference>
<keyword evidence="7" id="KW-0653">Protein transport</keyword>
<comment type="caution">
    <text evidence="11">The sequence shown here is derived from an EMBL/GenBank/DDBJ whole genome shotgun (WGS) entry which is preliminary data.</text>
</comment>
<dbReference type="InterPro" id="IPR006260">
    <property type="entry name" value="TonB/TolA_C"/>
</dbReference>
<gene>
    <name evidence="11" type="ORF">BCF53_102250</name>
</gene>
<keyword evidence="5" id="KW-0997">Cell inner membrane</keyword>
<protein>
    <submittedName>
        <fullName evidence="11">Protein TonB</fullName>
    </submittedName>
</protein>
<dbReference type="Gene3D" id="3.30.1150.10">
    <property type="match status" value="1"/>
</dbReference>
<dbReference type="GO" id="GO:0031992">
    <property type="term" value="F:energy transducer activity"/>
    <property type="evidence" value="ECO:0007669"/>
    <property type="project" value="TreeGrafter"/>
</dbReference>
<evidence type="ECO:0000256" key="5">
    <source>
        <dbReference type="ARBA" id="ARBA00022519"/>
    </source>
</evidence>
<keyword evidence="4" id="KW-1003">Cell membrane</keyword>
<accession>A0A4R3IB62</accession>
<dbReference type="OrthoDB" id="9803361at2"/>
<comment type="subcellular location">
    <subcellularLocation>
        <location evidence="1">Cell inner membrane</location>
        <topology evidence="1">Single-pass membrane protein</topology>
        <orientation evidence="1">Periplasmic side</orientation>
    </subcellularLocation>
</comment>
<evidence type="ECO:0000256" key="9">
    <source>
        <dbReference type="ARBA" id="ARBA00023136"/>
    </source>
</evidence>